<evidence type="ECO:0000256" key="3">
    <source>
        <dbReference type="ARBA" id="ARBA00022741"/>
    </source>
</evidence>
<proteinExistence type="predicted"/>
<dbReference type="GO" id="GO:0016887">
    <property type="term" value="F:ATP hydrolysis activity"/>
    <property type="evidence" value="ECO:0007669"/>
    <property type="project" value="InterPro"/>
</dbReference>
<dbReference type="RefSeq" id="WP_037920342.1">
    <property type="nucleotide sequence ID" value="NZ_CP054599.1"/>
</dbReference>
<accession>A0A073J6S3</accession>
<evidence type="ECO:0000313" key="6">
    <source>
        <dbReference type="EMBL" id="KEJ97490.1"/>
    </source>
</evidence>
<dbReference type="PROSITE" id="PS00211">
    <property type="entry name" value="ABC_TRANSPORTER_1"/>
    <property type="match status" value="1"/>
</dbReference>
<dbReference type="InterPro" id="IPR003593">
    <property type="entry name" value="AAA+_ATPase"/>
</dbReference>
<dbReference type="PANTHER" id="PTHR43776:SF8">
    <property type="entry name" value="ABC TRANSPORTER, ATP-BINDING PROTEIN"/>
    <property type="match status" value="1"/>
</dbReference>
<keyword evidence="4 6" id="KW-0067">ATP-binding</keyword>
<dbReference type="InterPro" id="IPR017871">
    <property type="entry name" value="ABC_transporter-like_CS"/>
</dbReference>
<dbReference type="EMBL" id="JAMD01000001">
    <property type="protein sequence ID" value="KEJ97490.1"/>
    <property type="molecule type" value="Genomic_DNA"/>
</dbReference>
<keyword evidence="2" id="KW-0813">Transport</keyword>
<dbReference type="SMART" id="SM00382">
    <property type="entry name" value="AAA"/>
    <property type="match status" value="1"/>
</dbReference>
<dbReference type="InterPro" id="IPR050319">
    <property type="entry name" value="ABC_transp_ATP-bind"/>
</dbReference>
<evidence type="ECO:0000259" key="5">
    <source>
        <dbReference type="PROSITE" id="PS50893"/>
    </source>
</evidence>
<dbReference type="FunFam" id="3.40.50.300:FF:000016">
    <property type="entry name" value="Oligopeptide ABC transporter ATP-binding component"/>
    <property type="match status" value="1"/>
</dbReference>
<dbReference type="SUPFAM" id="SSF52540">
    <property type="entry name" value="P-loop containing nucleoside triphosphate hydrolases"/>
    <property type="match status" value="1"/>
</dbReference>
<comment type="caution">
    <text evidence="6">The sequence shown here is derived from an EMBL/GenBank/DDBJ whole genome shotgun (WGS) entry which is preliminary data.</text>
</comment>
<evidence type="ECO:0000256" key="1">
    <source>
        <dbReference type="ARBA" id="ARBA00004417"/>
    </source>
</evidence>
<dbReference type="CDD" id="cd03257">
    <property type="entry name" value="ABC_NikE_OppD_transporters"/>
    <property type="match status" value="1"/>
</dbReference>
<dbReference type="GO" id="GO:0055085">
    <property type="term" value="P:transmembrane transport"/>
    <property type="evidence" value="ECO:0007669"/>
    <property type="project" value="UniProtKB-ARBA"/>
</dbReference>
<dbReference type="InterPro" id="IPR013563">
    <property type="entry name" value="Oligopep_ABC_C"/>
</dbReference>
<protein>
    <submittedName>
        <fullName evidence="6">Peptide ABC transporter ATP-binding protein</fullName>
    </submittedName>
</protein>
<dbReference type="GeneID" id="68870022"/>
<dbReference type="Pfam" id="PF00005">
    <property type="entry name" value="ABC_tran"/>
    <property type="match status" value="1"/>
</dbReference>
<reference evidence="6 7" key="1">
    <citation type="submission" date="2014-01" db="EMBL/GenBank/DDBJ databases">
        <title>Sulfitobacter sp. H3 (MCCC 1A00686) Genome Sequencing.</title>
        <authorList>
            <person name="Lai Q."/>
            <person name="Hong Z."/>
        </authorList>
    </citation>
    <scope>NUCLEOTIDE SEQUENCE [LARGE SCALE GENOMIC DNA]</scope>
    <source>
        <strain evidence="6 7">H3</strain>
    </source>
</reference>
<feature type="domain" description="ABC transporter" evidence="5">
    <location>
        <begin position="6"/>
        <end position="252"/>
    </location>
</feature>
<dbReference type="GO" id="GO:0005524">
    <property type="term" value="F:ATP binding"/>
    <property type="evidence" value="ECO:0007669"/>
    <property type="project" value="UniProtKB-KW"/>
</dbReference>
<keyword evidence="7" id="KW-1185">Reference proteome</keyword>
<comment type="subcellular location">
    <subcellularLocation>
        <location evidence="1">Cell inner membrane</location>
        <topology evidence="1">Peripheral membrane protein</topology>
    </subcellularLocation>
</comment>
<dbReference type="InterPro" id="IPR003439">
    <property type="entry name" value="ABC_transporter-like_ATP-bd"/>
</dbReference>
<evidence type="ECO:0000256" key="4">
    <source>
        <dbReference type="ARBA" id="ARBA00022840"/>
    </source>
</evidence>
<dbReference type="Gene3D" id="3.40.50.300">
    <property type="entry name" value="P-loop containing nucleotide triphosphate hydrolases"/>
    <property type="match status" value="1"/>
</dbReference>
<dbReference type="PROSITE" id="PS50893">
    <property type="entry name" value="ABC_TRANSPORTER_2"/>
    <property type="match status" value="1"/>
</dbReference>
<name>A0A073J6S3_9RHOB</name>
<evidence type="ECO:0000313" key="7">
    <source>
        <dbReference type="Proteomes" id="UP000027746"/>
    </source>
</evidence>
<dbReference type="Pfam" id="PF08352">
    <property type="entry name" value="oligo_HPY"/>
    <property type="match status" value="1"/>
</dbReference>
<dbReference type="NCBIfam" id="TIGR01727">
    <property type="entry name" value="oligo_HPY"/>
    <property type="match status" value="1"/>
</dbReference>
<dbReference type="GO" id="GO:0005886">
    <property type="term" value="C:plasma membrane"/>
    <property type="evidence" value="ECO:0007669"/>
    <property type="project" value="UniProtKB-SubCell"/>
</dbReference>
<sequence length="316" mass="34588">MSEPLVKIQSLSKRFDTPGGFLKKRRSMLAVRDVSLSIARGDIVGVVGESGCGKSTLARLVLRLIEPTEGAVCFEGADLTQLSRSELRKMRQRMAMVFQDPYSSLDPRYRVADALAEPFVVQGQRVPHGRIDALMEKVGLPASLTQSYPHQLSGGQRQRVGIARALALNPDFIVLDEPTASLDVSIQAQIVSLIQELQRNLDLTYLFISHDLGLVRYFCNRIVVMYLGAVVEELPDPGAAPRHPYTRALMASTFAPNPNARQEATELTGEIPSGFDLPRGCAFAGRCPNVTAKCRETVPVLSRGPHPVACFHPIQG</sequence>
<dbReference type="PANTHER" id="PTHR43776">
    <property type="entry name" value="TRANSPORT ATP-BINDING PROTEIN"/>
    <property type="match status" value="1"/>
</dbReference>
<dbReference type="Proteomes" id="UP000027746">
    <property type="component" value="Unassembled WGS sequence"/>
</dbReference>
<organism evidence="6 7">
    <name type="scientific">Pseudosulfitobacter pseudonitzschiae</name>
    <dbReference type="NCBI Taxonomy" id="1402135"/>
    <lineage>
        <taxon>Bacteria</taxon>
        <taxon>Pseudomonadati</taxon>
        <taxon>Pseudomonadota</taxon>
        <taxon>Alphaproteobacteria</taxon>
        <taxon>Rhodobacterales</taxon>
        <taxon>Roseobacteraceae</taxon>
        <taxon>Pseudosulfitobacter</taxon>
    </lineage>
</organism>
<dbReference type="OrthoDB" id="9802264at2"/>
<dbReference type="InterPro" id="IPR027417">
    <property type="entry name" value="P-loop_NTPase"/>
</dbReference>
<dbReference type="GO" id="GO:0015833">
    <property type="term" value="P:peptide transport"/>
    <property type="evidence" value="ECO:0007669"/>
    <property type="project" value="InterPro"/>
</dbReference>
<dbReference type="AlphaFoldDB" id="A0A073J6S3"/>
<gene>
    <name evidence="6" type="ORF">SUH3_00480</name>
</gene>
<evidence type="ECO:0000256" key="2">
    <source>
        <dbReference type="ARBA" id="ARBA00022448"/>
    </source>
</evidence>
<keyword evidence="3" id="KW-0547">Nucleotide-binding</keyword>